<feature type="transmembrane region" description="Helical" evidence="2">
    <location>
        <begin position="74"/>
        <end position="97"/>
    </location>
</feature>
<evidence type="ECO:0000313" key="3">
    <source>
        <dbReference type="EMBL" id="RDU61378.1"/>
    </source>
</evidence>
<comment type="caution">
    <text evidence="3">The sequence shown here is derived from an EMBL/GenBank/DDBJ whole genome shotgun (WGS) entry which is preliminary data.</text>
</comment>
<evidence type="ECO:0000256" key="2">
    <source>
        <dbReference type="SAM" id="Phobius"/>
    </source>
</evidence>
<dbReference type="AlphaFoldDB" id="A0A3D8I8E3"/>
<dbReference type="OrthoDB" id="5327178at2"/>
<reference evidence="3 4" key="1">
    <citation type="submission" date="2018-04" db="EMBL/GenBank/DDBJ databases">
        <title>Novel Campyloabacter and Helicobacter Species and Strains.</title>
        <authorList>
            <person name="Mannion A.J."/>
            <person name="Shen Z."/>
            <person name="Fox J.G."/>
        </authorList>
    </citation>
    <scope>NUCLEOTIDE SEQUENCE [LARGE SCALE GENOMIC DNA]</scope>
    <source>
        <strain evidence="3 4">MIT 17-337</strain>
    </source>
</reference>
<keyword evidence="2" id="KW-1133">Transmembrane helix</keyword>
<feature type="region of interest" description="Disordered" evidence="1">
    <location>
        <begin position="1"/>
        <end position="29"/>
    </location>
</feature>
<name>A0A3D8I8E3_9HELI</name>
<dbReference type="Proteomes" id="UP000256379">
    <property type="component" value="Unassembled WGS sequence"/>
</dbReference>
<gene>
    <name evidence="3" type="ORF">CQA53_10255</name>
</gene>
<keyword evidence="2" id="KW-0812">Transmembrane</keyword>
<dbReference type="EMBL" id="NXLQ01000057">
    <property type="protein sequence ID" value="RDU61378.1"/>
    <property type="molecule type" value="Genomic_DNA"/>
</dbReference>
<organism evidence="3 4">
    <name type="scientific">Helicobacter didelphidarum</name>
    <dbReference type="NCBI Taxonomy" id="2040648"/>
    <lineage>
        <taxon>Bacteria</taxon>
        <taxon>Pseudomonadati</taxon>
        <taxon>Campylobacterota</taxon>
        <taxon>Epsilonproteobacteria</taxon>
        <taxon>Campylobacterales</taxon>
        <taxon>Helicobacteraceae</taxon>
        <taxon>Helicobacter</taxon>
    </lineage>
</organism>
<dbReference type="RefSeq" id="WP_115543874.1">
    <property type="nucleotide sequence ID" value="NZ_NXLQ01000057.1"/>
</dbReference>
<proteinExistence type="predicted"/>
<feature type="transmembrane region" description="Helical" evidence="2">
    <location>
        <begin position="103"/>
        <end position="125"/>
    </location>
</feature>
<evidence type="ECO:0000313" key="4">
    <source>
        <dbReference type="Proteomes" id="UP000256379"/>
    </source>
</evidence>
<evidence type="ECO:0000256" key="1">
    <source>
        <dbReference type="SAM" id="MobiDB-lite"/>
    </source>
</evidence>
<keyword evidence="2" id="KW-0472">Membrane</keyword>
<protein>
    <submittedName>
        <fullName evidence="3">Uncharacterized protein</fullName>
    </submittedName>
</protein>
<sequence length="255" mass="30033">MSENLKSDRESNNTTKHIESTKQDSIKETSINTESSKLISQKTNDTINKDKIKRDSHNDEIVFEAKYKLGLWDYCVNIFFFIPFSCLLVYTGISLVIEKGYVSLIIFILIGAMGIFFTIYDIIYLRKNRFYITNQGIGFERRYWWRMQKRFFKFGEVEMMYHISIRKLMWSLQYDFVIFPIDSQVVQSEMAGLRITSKIKYKIKILNKNHDIDIPFDFIKEKTARALESQNKSIQILNFGSGWSIFGKGSDDESK</sequence>
<accession>A0A3D8I8E3</accession>
<keyword evidence="4" id="KW-1185">Reference proteome</keyword>
<feature type="compositionally biased region" description="Basic and acidic residues" evidence="1">
    <location>
        <begin position="1"/>
        <end position="27"/>
    </location>
</feature>